<evidence type="ECO:0000256" key="1">
    <source>
        <dbReference type="ARBA" id="ARBA00004245"/>
    </source>
</evidence>
<gene>
    <name evidence="9" type="ORF">O3P69_009162</name>
</gene>
<dbReference type="InterPro" id="IPR027417">
    <property type="entry name" value="P-loop_NTPase"/>
</dbReference>
<comment type="subcellular location">
    <subcellularLocation>
        <location evidence="1">Cytoplasm</location>
        <location evidence="1">Cytoskeleton</location>
    </subcellularLocation>
</comment>
<protein>
    <recommendedName>
        <fullName evidence="8">Kinesin motor domain-containing protein</fullName>
    </recommendedName>
</protein>
<dbReference type="Pfam" id="PF00225">
    <property type="entry name" value="Kinesin"/>
    <property type="match status" value="1"/>
</dbReference>
<evidence type="ECO:0000256" key="2">
    <source>
        <dbReference type="ARBA" id="ARBA00022490"/>
    </source>
</evidence>
<evidence type="ECO:0000313" key="9">
    <source>
        <dbReference type="EMBL" id="KAK8384224.1"/>
    </source>
</evidence>
<dbReference type="GO" id="GO:0072686">
    <property type="term" value="C:mitotic spindle"/>
    <property type="evidence" value="ECO:0007669"/>
    <property type="project" value="TreeGrafter"/>
</dbReference>
<dbReference type="InterPro" id="IPR047149">
    <property type="entry name" value="KIF11-like"/>
</dbReference>
<dbReference type="GO" id="GO:0090307">
    <property type="term" value="P:mitotic spindle assembly"/>
    <property type="evidence" value="ECO:0007669"/>
    <property type="project" value="TreeGrafter"/>
</dbReference>
<evidence type="ECO:0000256" key="5">
    <source>
        <dbReference type="ARBA" id="ARBA00023175"/>
    </source>
</evidence>
<dbReference type="SMART" id="SM00129">
    <property type="entry name" value="KISc"/>
    <property type="match status" value="1"/>
</dbReference>
<comment type="caution">
    <text evidence="9">The sequence shown here is derived from an EMBL/GenBank/DDBJ whole genome shotgun (WGS) entry which is preliminary data.</text>
</comment>
<evidence type="ECO:0000259" key="8">
    <source>
        <dbReference type="PROSITE" id="PS50067"/>
    </source>
</evidence>
<evidence type="ECO:0000256" key="6">
    <source>
        <dbReference type="ARBA" id="ARBA00023212"/>
    </source>
</evidence>
<keyword evidence="10" id="KW-1185">Reference proteome</keyword>
<dbReference type="Proteomes" id="UP001487740">
    <property type="component" value="Unassembled WGS sequence"/>
</dbReference>
<evidence type="ECO:0000256" key="3">
    <source>
        <dbReference type="ARBA" id="ARBA00022741"/>
    </source>
</evidence>
<organism evidence="9 10">
    <name type="scientific">Scylla paramamosain</name>
    <name type="common">Mud crab</name>
    <dbReference type="NCBI Taxonomy" id="85552"/>
    <lineage>
        <taxon>Eukaryota</taxon>
        <taxon>Metazoa</taxon>
        <taxon>Ecdysozoa</taxon>
        <taxon>Arthropoda</taxon>
        <taxon>Crustacea</taxon>
        <taxon>Multicrustacea</taxon>
        <taxon>Malacostraca</taxon>
        <taxon>Eumalacostraca</taxon>
        <taxon>Eucarida</taxon>
        <taxon>Decapoda</taxon>
        <taxon>Pleocyemata</taxon>
        <taxon>Brachyura</taxon>
        <taxon>Eubrachyura</taxon>
        <taxon>Portunoidea</taxon>
        <taxon>Portunidae</taxon>
        <taxon>Portuninae</taxon>
        <taxon>Scylla</taxon>
    </lineage>
</organism>
<dbReference type="PANTHER" id="PTHR47970">
    <property type="entry name" value="KINESIN-LIKE PROTEIN KIF11"/>
    <property type="match status" value="1"/>
</dbReference>
<sequence length="229" mass="26017">MMSSPVPVRRKNKANASQNIKVFVRCRPMNAQEKAGKSHNIVTVQNSREVVVKERPTDKFAKTFTFDHVFGQDSKQIDVYKAVAKNSVEEVLNGFNCTIFAYGQTGTGKTFTMEGERALDSTTWEEDPLAGIIPRCVNHLFDELRMQKVEFTMRVSFLELYNEELFDLLSAHDDFSKLRLYEDSTKKGSCIIQGLEEVLVRSKTDVYSILEKGIHSTTNGSHSYECPLQ</sequence>
<evidence type="ECO:0000313" key="10">
    <source>
        <dbReference type="Proteomes" id="UP001487740"/>
    </source>
</evidence>
<evidence type="ECO:0000256" key="7">
    <source>
        <dbReference type="PROSITE-ProRule" id="PRU00283"/>
    </source>
</evidence>
<dbReference type="InterPro" id="IPR001752">
    <property type="entry name" value="Kinesin_motor_dom"/>
</dbReference>
<name>A0AAW0T9R8_SCYPA</name>
<dbReference type="PROSITE" id="PS50067">
    <property type="entry name" value="KINESIN_MOTOR_2"/>
    <property type="match status" value="1"/>
</dbReference>
<evidence type="ECO:0000256" key="4">
    <source>
        <dbReference type="ARBA" id="ARBA00022840"/>
    </source>
</evidence>
<dbReference type="GO" id="GO:0005634">
    <property type="term" value="C:nucleus"/>
    <property type="evidence" value="ECO:0007669"/>
    <property type="project" value="TreeGrafter"/>
</dbReference>
<dbReference type="GO" id="GO:0051231">
    <property type="term" value="P:spindle elongation"/>
    <property type="evidence" value="ECO:0007669"/>
    <property type="project" value="TreeGrafter"/>
</dbReference>
<dbReference type="PANTHER" id="PTHR47970:SF12">
    <property type="entry name" value="KINESIN FAMILY MEMBER 11"/>
    <property type="match status" value="1"/>
</dbReference>
<dbReference type="InterPro" id="IPR036961">
    <property type="entry name" value="Kinesin_motor_dom_sf"/>
</dbReference>
<dbReference type="EMBL" id="JARAKH010000035">
    <property type="protein sequence ID" value="KAK8384224.1"/>
    <property type="molecule type" value="Genomic_DNA"/>
</dbReference>
<keyword evidence="3 7" id="KW-0547">Nucleotide-binding</keyword>
<feature type="domain" description="Kinesin motor" evidence="8">
    <location>
        <begin position="19"/>
        <end position="229"/>
    </location>
</feature>
<keyword evidence="6" id="KW-0206">Cytoskeleton</keyword>
<keyword evidence="5 7" id="KW-0505">Motor protein</keyword>
<dbReference type="Gene3D" id="3.40.850.10">
    <property type="entry name" value="Kinesin motor domain"/>
    <property type="match status" value="1"/>
</dbReference>
<dbReference type="GO" id="GO:0008017">
    <property type="term" value="F:microtubule binding"/>
    <property type="evidence" value="ECO:0007669"/>
    <property type="project" value="InterPro"/>
</dbReference>
<dbReference type="SUPFAM" id="SSF52540">
    <property type="entry name" value="P-loop containing nucleoside triphosphate hydrolases"/>
    <property type="match status" value="1"/>
</dbReference>
<dbReference type="GO" id="GO:0005524">
    <property type="term" value="F:ATP binding"/>
    <property type="evidence" value="ECO:0007669"/>
    <property type="project" value="UniProtKB-UniRule"/>
</dbReference>
<keyword evidence="4 7" id="KW-0067">ATP-binding</keyword>
<feature type="binding site" evidence="7">
    <location>
        <begin position="103"/>
        <end position="110"/>
    </location>
    <ligand>
        <name>ATP</name>
        <dbReference type="ChEBI" id="CHEBI:30616"/>
    </ligand>
</feature>
<reference evidence="9 10" key="1">
    <citation type="submission" date="2023-03" db="EMBL/GenBank/DDBJ databases">
        <title>High-quality genome of Scylla paramamosain provides insights in environmental adaptation.</title>
        <authorList>
            <person name="Zhang L."/>
        </authorList>
    </citation>
    <scope>NUCLEOTIDE SEQUENCE [LARGE SCALE GENOMIC DNA]</scope>
    <source>
        <strain evidence="9">LZ_2023a</strain>
        <tissue evidence="9">Muscle</tissue>
    </source>
</reference>
<dbReference type="GO" id="GO:0005876">
    <property type="term" value="C:spindle microtubule"/>
    <property type="evidence" value="ECO:0007669"/>
    <property type="project" value="TreeGrafter"/>
</dbReference>
<dbReference type="AlphaFoldDB" id="A0AAW0T9R8"/>
<proteinExistence type="inferred from homology"/>
<comment type="similarity">
    <text evidence="7">Belongs to the TRAFAC class myosin-kinesin ATPase superfamily. Kinesin family.</text>
</comment>
<accession>A0AAW0T9R8</accession>
<dbReference type="GO" id="GO:0007018">
    <property type="term" value="P:microtubule-based movement"/>
    <property type="evidence" value="ECO:0007669"/>
    <property type="project" value="InterPro"/>
</dbReference>
<keyword evidence="2" id="KW-0963">Cytoplasm</keyword>
<dbReference type="GO" id="GO:0008574">
    <property type="term" value="F:plus-end-directed microtubule motor activity"/>
    <property type="evidence" value="ECO:0007669"/>
    <property type="project" value="TreeGrafter"/>
</dbReference>